<proteinExistence type="predicted"/>
<dbReference type="Proteomes" id="UP001314170">
    <property type="component" value="Unassembled WGS sequence"/>
</dbReference>
<gene>
    <name evidence="1" type="ORF">DCAF_LOCUS22294</name>
</gene>
<sequence length="139" mass="16319">MEWKDRGADEAQCISYVKCLDRVVVMYDSHATVIDTQPLLVFFENQLFSRVFIPLKDDSMEDDSDDDDALEIKIKLYFIRLEIYQKNYFSQIVKPMMYSQEANKLIFFLYIKGDWDKLGCDFKMVGLKLSSSSTLQAKH</sequence>
<reference evidence="1 2" key="1">
    <citation type="submission" date="2024-01" db="EMBL/GenBank/DDBJ databases">
        <authorList>
            <person name="Waweru B."/>
        </authorList>
    </citation>
    <scope>NUCLEOTIDE SEQUENCE [LARGE SCALE GENOMIC DNA]</scope>
</reference>
<name>A0AAV1SDT0_9ROSI</name>
<dbReference type="EMBL" id="CAWUPB010001176">
    <property type="protein sequence ID" value="CAK7349574.1"/>
    <property type="molecule type" value="Genomic_DNA"/>
</dbReference>
<comment type="caution">
    <text evidence="1">The sequence shown here is derived from an EMBL/GenBank/DDBJ whole genome shotgun (WGS) entry which is preliminary data.</text>
</comment>
<accession>A0AAV1SDT0</accession>
<dbReference type="AlphaFoldDB" id="A0AAV1SDT0"/>
<organism evidence="1 2">
    <name type="scientific">Dovyalis caffra</name>
    <dbReference type="NCBI Taxonomy" id="77055"/>
    <lineage>
        <taxon>Eukaryota</taxon>
        <taxon>Viridiplantae</taxon>
        <taxon>Streptophyta</taxon>
        <taxon>Embryophyta</taxon>
        <taxon>Tracheophyta</taxon>
        <taxon>Spermatophyta</taxon>
        <taxon>Magnoliopsida</taxon>
        <taxon>eudicotyledons</taxon>
        <taxon>Gunneridae</taxon>
        <taxon>Pentapetalae</taxon>
        <taxon>rosids</taxon>
        <taxon>fabids</taxon>
        <taxon>Malpighiales</taxon>
        <taxon>Salicaceae</taxon>
        <taxon>Flacourtieae</taxon>
        <taxon>Dovyalis</taxon>
    </lineage>
</organism>
<protein>
    <submittedName>
        <fullName evidence="1">Uncharacterized protein</fullName>
    </submittedName>
</protein>
<evidence type="ECO:0000313" key="1">
    <source>
        <dbReference type="EMBL" id="CAK7349574.1"/>
    </source>
</evidence>
<evidence type="ECO:0000313" key="2">
    <source>
        <dbReference type="Proteomes" id="UP001314170"/>
    </source>
</evidence>
<keyword evidence="2" id="KW-1185">Reference proteome</keyword>